<keyword evidence="2" id="KW-1185">Reference proteome</keyword>
<protein>
    <recommendedName>
        <fullName evidence="3">Pyoverdine/dityrosine biosynthesis protein</fullName>
    </recommendedName>
</protein>
<dbReference type="OrthoDB" id="429813at2759"/>
<evidence type="ECO:0000313" key="1">
    <source>
        <dbReference type="EMBL" id="CAF9937395.1"/>
    </source>
</evidence>
<sequence length="406" mass="45740">MAVSETMLSSQFSRINLEPTKYPGVTVTEISAEVDDVSPDGIPPQGITTEVKETSHTRSMSSQFSTDVEHIRVSFTILNVLEKYGKHMTHKALSNTVVVDAESQPPAWSGKYKFLSNVHHHVRQGEPVQLTLPAFPCKSSNRANKVLGHLPDLGEELALELLQKMGTDVEKVYTPGAQVTIATDGVLFNDILGITDEDCWDYGEELKAIIAEKDLYTIRFRRCESLLGLKSEEDTTRETYLANTKMCRAELESRFGSSEEALTEHIKSDKDTNLTYCGMIKFLESEMETSPTLAGQSRATRMKVYRKLAKRMMQRSEAFTLAIRTLYPLHIRLSMHSSSGATKLSIPLIPTRDGNFQKSPWHSCVAVSLDGVYRCVHQDEVRDSHELVYRYGRPYFFRETSKAVRA</sequence>
<dbReference type="PANTHER" id="PTHR37285:SF5">
    <property type="entry name" value="SPORE WALL MATURATION PROTEIN DIT1"/>
    <property type="match status" value="1"/>
</dbReference>
<evidence type="ECO:0008006" key="3">
    <source>
        <dbReference type="Google" id="ProtNLM"/>
    </source>
</evidence>
<dbReference type="PANTHER" id="PTHR37285">
    <property type="entry name" value="SPORE WALL MATURATION PROTEIN DIT1"/>
    <property type="match status" value="1"/>
</dbReference>
<organism evidence="1 2">
    <name type="scientific">Alectoria fallacina</name>
    <dbReference type="NCBI Taxonomy" id="1903189"/>
    <lineage>
        <taxon>Eukaryota</taxon>
        <taxon>Fungi</taxon>
        <taxon>Dikarya</taxon>
        <taxon>Ascomycota</taxon>
        <taxon>Pezizomycotina</taxon>
        <taxon>Lecanoromycetes</taxon>
        <taxon>OSLEUM clade</taxon>
        <taxon>Lecanoromycetidae</taxon>
        <taxon>Lecanorales</taxon>
        <taxon>Lecanorineae</taxon>
        <taxon>Parmeliaceae</taxon>
        <taxon>Alectoria</taxon>
    </lineage>
</organism>
<reference evidence="1" key="1">
    <citation type="submission" date="2021-03" db="EMBL/GenBank/DDBJ databases">
        <authorList>
            <person name="Tagirdzhanova G."/>
        </authorList>
    </citation>
    <scope>NUCLEOTIDE SEQUENCE</scope>
</reference>
<comment type="caution">
    <text evidence="1">The sequence shown here is derived from an EMBL/GenBank/DDBJ whole genome shotgun (WGS) entry which is preliminary data.</text>
</comment>
<dbReference type="Pfam" id="PF05141">
    <property type="entry name" value="DIT1_PvcA"/>
    <property type="match status" value="1"/>
</dbReference>
<proteinExistence type="predicted"/>
<name>A0A8H3G7R9_9LECA</name>
<accession>A0A8H3G7R9</accession>
<dbReference type="EMBL" id="CAJPDR010000471">
    <property type="protein sequence ID" value="CAF9937395.1"/>
    <property type="molecule type" value="Genomic_DNA"/>
</dbReference>
<dbReference type="InterPro" id="IPR007817">
    <property type="entry name" value="Isocyanide_synthase_DIT1"/>
</dbReference>
<evidence type="ECO:0000313" key="2">
    <source>
        <dbReference type="Proteomes" id="UP000664203"/>
    </source>
</evidence>
<dbReference type="AlphaFoldDB" id="A0A8H3G7R9"/>
<dbReference type="Proteomes" id="UP000664203">
    <property type="component" value="Unassembled WGS sequence"/>
</dbReference>
<gene>
    <name evidence="1" type="ORF">ALECFALPRED_007239</name>
</gene>